<dbReference type="Pfam" id="PF08718">
    <property type="entry name" value="GLTP"/>
    <property type="match status" value="1"/>
</dbReference>
<feature type="signal peptide" evidence="2">
    <location>
        <begin position="1"/>
        <end position="18"/>
    </location>
</feature>
<dbReference type="OrthoDB" id="205255at2759"/>
<accession>A0A5J4Z628</accession>
<evidence type="ECO:0000256" key="1">
    <source>
        <dbReference type="SAM" id="MobiDB-lite"/>
    </source>
</evidence>
<reference evidence="5" key="1">
    <citation type="journal article" date="2019" name="Nat. Commun.">
        <title>Expansion of phycobilisome linker gene families in mesophilic red algae.</title>
        <authorList>
            <person name="Lee J."/>
            <person name="Kim D."/>
            <person name="Bhattacharya D."/>
            <person name="Yoon H.S."/>
        </authorList>
    </citation>
    <scope>NUCLEOTIDE SEQUENCE [LARGE SCALE GENOMIC DNA]</scope>
    <source>
        <strain evidence="5">CCMP 1328</strain>
    </source>
</reference>
<comment type="caution">
    <text evidence="4">The sequence shown here is derived from an EMBL/GenBank/DDBJ whole genome shotgun (WGS) entry which is preliminary data.</text>
</comment>
<gene>
    <name evidence="4" type="ORF">FVE85_6263</name>
</gene>
<dbReference type="InterPro" id="IPR014830">
    <property type="entry name" value="Glycolipid_transfer_prot_dom"/>
</dbReference>
<dbReference type="GO" id="GO:0005737">
    <property type="term" value="C:cytoplasm"/>
    <property type="evidence" value="ECO:0007669"/>
    <property type="project" value="InterPro"/>
</dbReference>
<feature type="compositionally biased region" description="Basic and acidic residues" evidence="1">
    <location>
        <begin position="200"/>
        <end position="216"/>
    </location>
</feature>
<evidence type="ECO:0000256" key="2">
    <source>
        <dbReference type="SAM" id="SignalP"/>
    </source>
</evidence>
<dbReference type="PROSITE" id="PS51257">
    <property type="entry name" value="PROKAR_LIPOPROTEIN"/>
    <property type="match status" value="1"/>
</dbReference>
<sequence>MRSWRAALLAGTTAGACGYSSCESGTEKCVSGSRTPLLSSYEAIVFSLFPPLHRVRSRLLDALLGCKTGDRSAHVVAAPADALCTPAESGERKSADMATMLVRSRSSTERFEGCTLGNSTEKSRAIAVPGSDDPHLMNEDGAPQQLCIPFISPLSDAARSSESSFSQDSNARRAQGAFVDDDGTGSPLSLCSDRSPCSDSEGHTSQRNWHDDRLEKSCTVSSSDDEKPGQAEEQRQNSLHQPLLQRVSEAFLRVKLDQTGQGDDISAELFCEAALATVGIFDIFRGAAQMVGEMARRDCAVNVGKIRRGMAAAREACGAVGLRGMVEYEMKGRSKYELDSGTEGLVWLTRNLQFETLLIIILLEDIVAVSEEGEKRRPRATSDIAVEAFRICSLSRKYAWWMKIMFENALRIAPPRDDFIFSLAACENLDVERSLAELANIIYVVNEVNAVLVSNPAIDAETPFLDVHRPYVSYDV</sequence>
<evidence type="ECO:0000313" key="4">
    <source>
        <dbReference type="EMBL" id="KAA8498678.1"/>
    </source>
</evidence>
<feature type="region of interest" description="Disordered" evidence="1">
    <location>
        <begin position="159"/>
        <end position="240"/>
    </location>
</feature>
<dbReference type="Gene3D" id="1.10.3520.10">
    <property type="entry name" value="Glycolipid transfer protein"/>
    <property type="match status" value="1"/>
</dbReference>
<feature type="chain" id="PRO_5023879064" description="Glycolipid transfer protein domain-containing protein" evidence="2">
    <location>
        <begin position="19"/>
        <end position="476"/>
    </location>
</feature>
<dbReference type="GO" id="GO:0120013">
    <property type="term" value="F:lipid transfer activity"/>
    <property type="evidence" value="ECO:0007669"/>
    <property type="project" value="InterPro"/>
</dbReference>
<feature type="compositionally biased region" description="Basic and acidic residues" evidence="1">
    <location>
        <begin position="224"/>
        <end position="235"/>
    </location>
</feature>
<evidence type="ECO:0000313" key="5">
    <source>
        <dbReference type="Proteomes" id="UP000324585"/>
    </source>
</evidence>
<organism evidence="4 5">
    <name type="scientific">Porphyridium purpureum</name>
    <name type="common">Red alga</name>
    <name type="synonym">Porphyridium cruentum</name>
    <dbReference type="NCBI Taxonomy" id="35688"/>
    <lineage>
        <taxon>Eukaryota</taxon>
        <taxon>Rhodophyta</taxon>
        <taxon>Bangiophyceae</taxon>
        <taxon>Porphyridiales</taxon>
        <taxon>Porphyridiaceae</taxon>
        <taxon>Porphyridium</taxon>
    </lineage>
</organism>
<keyword evidence="5" id="KW-1185">Reference proteome</keyword>
<dbReference type="EMBL" id="VRMN01000001">
    <property type="protein sequence ID" value="KAA8498678.1"/>
    <property type="molecule type" value="Genomic_DNA"/>
</dbReference>
<name>A0A5J4Z628_PORPP</name>
<protein>
    <recommendedName>
        <fullName evidence="3">Glycolipid transfer protein domain-containing protein</fullName>
    </recommendedName>
</protein>
<feature type="domain" description="Glycolipid transfer protein" evidence="3">
    <location>
        <begin position="266"/>
        <end position="423"/>
    </location>
</feature>
<proteinExistence type="predicted"/>
<dbReference type="Proteomes" id="UP000324585">
    <property type="component" value="Unassembled WGS sequence"/>
</dbReference>
<evidence type="ECO:0000259" key="3">
    <source>
        <dbReference type="Pfam" id="PF08718"/>
    </source>
</evidence>
<keyword evidence="2" id="KW-0732">Signal</keyword>
<dbReference type="AlphaFoldDB" id="A0A5J4Z628"/>
<dbReference type="SUPFAM" id="SSF110004">
    <property type="entry name" value="Glycolipid transfer protein, GLTP"/>
    <property type="match status" value="1"/>
</dbReference>
<dbReference type="InterPro" id="IPR036497">
    <property type="entry name" value="GLTP_sf"/>
</dbReference>
<feature type="compositionally biased region" description="Low complexity" evidence="1">
    <location>
        <begin position="159"/>
        <end position="169"/>
    </location>
</feature>